<evidence type="ECO:0000313" key="5">
    <source>
        <dbReference type="Proteomes" id="UP000195947"/>
    </source>
</evidence>
<dbReference type="SUPFAM" id="SSF69304">
    <property type="entry name" value="Tricorn protease N-terminal domain"/>
    <property type="match status" value="2"/>
</dbReference>
<dbReference type="PANTHER" id="PTHR32256">
    <property type="match status" value="1"/>
</dbReference>
<proteinExistence type="predicted"/>
<accession>A0AB38BKQ8</accession>
<dbReference type="InterPro" id="IPR032485">
    <property type="entry name" value="LRP1-like_beta_prop"/>
</dbReference>
<evidence type="ECO:0000259" key="2">
    <source>
        <dbReference type="Pfam" id="PF16472"/>
    </source>
</evidence>
<dbReference type="RefSeq" id="WP_086990565.1">
    <property type="nucleotide sequence ID" value="NZ_FJMZ01000047.1"/>
</dbReference>
<reference evidence="4 6" key="2">
    <citation type="submission" date="2016-10" db="EMBL/GenBank/DDBJ databases">
        <authorList>
            <person name="Varghese N."/>
            <person name="Submissions S."/>
        </authorList>
    </citation>
    <scope>NUCLEOTIDE SEQUENCE [LARGE SCALE GENOMIC DNA]</scope>
    <source>
        <strain evidence="4 6">DSM 2094</strain>
    </source>
</reference>
<feature type="transmembrane region" description="Helical" evidence="1">
    <location>
        <begin position="12"/>
        <end position="37"/>
    </location>
</feature>
<reference evidence="3 5" key="1">
    <citation type="submission" date="2016-02" db="EMBL/GenBank/DDBJ databases">
        <authorList>
            <person name="Strepis N."/>
        </authorList>
    </citation>
    <scope>NUCLEOTIDE SEQUENCE [LARGE SCALE GENOMIC DNA]</scope>
    <source>
        <strain evidence="3">Trichococcus flocculiformis</strain>
    </source>
</reference>
<feature type="domain" description="Prolow-density lipoprotein receptor-related protein 1-like beta-propeller" evidence="2">
    <location>
        <begin position="59"/>
        <end position="332"/>
    </location>
</feature>
<sequence>MKTSIFSSNKLFKWGTIIGLAILVVVAVMFILSALGITSDFKVKETLTMEEAGVLENGVLNNGWVAETQEYIFYIDPGAGEMSPGSPVGSLIRRNRDWSGRVELTDTPVSYLSVTEDWVYYSDRADNSHLYRMKADGTEKSLVISETVYSCALADDAIYYTTLEGLFRSDLDGATQTQLQTEGGVPTIVGDWVYYAEDKQSLSRIKTDGSMNQQLLSDYEDYYLNEESIFYIMLTETEDESLFTLTLHQMDDTGAEATGILSIEDVVTAQLDGGYLYYQLGKGQGRLEKGLYRVNLDGSGTERVNDIMIWQLDHILGDWMYILQYSGEHYRIKLDGSAAVLFE</sequence>
<keyword evidence="1" id="KW-1133">Transmembrane helix</keyword>
<protein>
    <recommendedName>
        <fullName evidence="2">Prolow-density lipoprotein receptor-related protein 1-like beta-propeller domain-containing protein</fullName>
    </recommendedName>
</protein>
<dbReference type="EMBL" id="FOQC01000051">
    <property type="protein sequence ID" value="SFI10599.1"/>
    <property type="molecule type" value="Genomic_DNA"/>
</dbReference>
<comment type="caution">
    <text evidence="4">The sequence shown here is derived from an EMBL/GenBank/DDBJ whole genome shotgun (WGS) entry which is preliminary data.</text>
</comment>
<dbReference type="AlphaFoldDB" id="A0AB38BKQ8"/>
<keyword evidence="1" id="KW-0472">Membrane</keyword>
<dbReference type="Proteomes" id="UP000195947">
    <property type="component" value="Unassembled WGS sequence"/>
</dbReference>
<evidence type="ECO:0000256" key="1">
    <source>
        <dbReference type="SAM" id="Phobius"/>
    </source>
</evidence>
<keyword evidence="5" id="KW-1185">Reference proteome</keyword>
<evidence type="ECO:0000313" key="4">
    <source>
        <dbReference type="EMBL" id="SFI10599.1"/>
    </source>
</evidence>
<dbReference type="InterPro" id="IPR053369">
    <property type="entry name" value="SrfA-induced_signal"/>
</dbReference>
<keyword evidence="1" id="KW-0812">Transmembrane</keyword>
<dbReference type="EMBL" id="FJMZ01000047">
    <property type="protein sequence ID" value="CZR02545.1"/>
    <property type="molecule type" value="Genomic_DNA"/>
</dbReference>
<evidence type="ECO:0000313" key="3">
    <source>
        <dbReference type="EMBL" id="CZR02545.1"/>
    </source>
</evidence>
<organism evidence="4 6">
    <name type="scientific">Trichococcus flocculiformis</name>
    <dbReference type="NCBI Taxonomy" id="82803"/>
    <lineage>
        <taxon>Bacteria</taxon>
        <taxon>Bacillati</taxon>
        <taxon>Bacillota</taxon>
        <taxon>Bacilli</taxon>
        <taxon>Lactobacillales</taxon>
        <taxon>Carnobacteriaceae</taxon>
        <taxon>Trichococcus</taxon>
    </lineage>
</organism>
<dbReference type="Pfam" id="PF16472">
    <property type="entry name" value="DUF5050"/>
    <property type="match status" value="1"/>
</dbReference>
<name>A0AB38BKQ8_9LACT</name>
<dbReference type="Proteomes" id="UP000199686">
    <property type="component" value="Unassembled WGS sequence"/>
</dbReference>
<gene>
    <name evidence="4" type="ORF">SAMN04488507_105111</name>
    <name evidence="3" type="ORF">TFLO_2752</name>
</gene>
<dbReference type="PANTHER" id="PTHR32256:SF17">
    <property type="entry name" value="EGF-LIKE DOMAIN-CONTAINING PROTEIN"/>
    <property type="match status" value="1"/>
</dbReference>
<evidence type="ECO:0000313" key="6">
    <source>
        <dbReference type="Proteomes" id="UP000199686"/>
    </source>
</evidence>